<dbReference type="GO" id="GO:0006281">
    <property type="term" value="P:DNA repair"/>
    <property type="evidence" value="ECO:0007669"/>
    <property type="project" value="InterPro"/>
</dbReference>
<dbReference type="SUPFAM" id="SSF103084">
    <property type="entry name" value="Holliday junction resolvase RusA"/>
    <property type="match status" value="1"/>
</dbReference>
<dbReference type="EMBL" id="MWML01000036">
    <property type="protein sequence ID" value="TCG08361.1"/>
    <property type="molecule type" value="Genomic_DNA"/>
</dbReference>
<evidence type="ECO:0000313" key="1">
    <source>
        <dbReference type="EMBL" id="TCG08361.1"/>
    </source>
</evidence>
<name>A0A4R0XP98_9BURK</name>
<dbReference type="Pfam" id="PF05866">
    <property type="entry name" value="RusA"/>
    <property type="match status" value="1"/>
</dbReference>
<dbReference type="Gene3D" id="3.30.1330.70">
    <property type="entry name" value="Holliday junction resolvase RusA"/>
    <property type="match status" value="1"/>
</dbReference>
<dbReference type="AlphaFoldDB" id="A0A4R0XP98"/>
<sequence>MSRHLIDSHIDDLPLIPAPATYRVSFTVEGVPVGKARARVTRNGTFTPKKTRRYEHDVRTVAMQAMGALRPCRDAVHVSLVVFLPIPNSFSKTRRAAALAGLVYPVVRPDLDNFEKAITDALNGVVYHDDSQICDVVKSKRYSDRPRIVVECASINGFSAYELQPSRRTRHATYPEKAHR</sequence>
<dbReference type="GO" id="GO:0006310">
    <property type="term" value="P:DNA recombination"/>
    <property type="evidence" value="ECO:0007669"/>
    <property type="project" value="InterPro"/>
</dbReference>
<gene>
    <name evidence="1" type="ORF">BZM27_12560</name>
</gene>
<reference evidence="1 2" key="1">
    <citation type="submission" date="2017-02" db="EMBL/GenBank/DDBJ databases">
        <title>Paraburkholderia sophoroidis sp. nov. and Paraburkholderia steynii sp. nov. rhizobial symbionts of the fynbos legume Hypocalyptus sophoroides.</title>
        <authorList>
            <person name="Steenkamp E.T."/>
            <person name="Beukes C.W."/>
            <person name="Van Zyl E."/>
            <person name="Avontuur J."/>
            <person name="Chan W.Y."/>
            <person name="Hassen A."/>
            <person name="Palmer M."/>
            <person name="Mthombeni L."/>
            <person name="Phalane F."/>
            <person name="Sereme K."/>
            <person name="Venter S.N."/>
        </authorList>
    </citation>
    <scope>NUCLEOTIDE SEQUENCE [LARGE SCALE GENOMIC DNA]</scope>
    <source>
        <strain evidence="1 2">HC1.1ba</strain>
    </source>
</reference>
<proteinExistence type="predicted"/>
<dbReference type="InterPro" id="IPR036614">
    <property type="entry name" value="RusA-like_sf"/>
</dbReference>
<keyword evidence="2" id="KW-1185">Reference proteome</keyword>
<comment type="caution">
    <text evidence="1">The sequence shown here is derived from an EMBL/GenBank/DDBJ whole genome shotgun (WGS) entry which is preliminary data.</text>
</comment>
<organism evidence="1 2">
    <name type="scientific">Paraburkholderia steynii</name>
    <dbReference type="NCBI Taxonomy" id="1245441"/>
    <lineage>
        <taxon>Bacteria</taxon>
        <taxon>Pseudomonadati</taxon>
        <taxon>Pseudomonadota</taxon>
        <taxon>Betaproteobacteria</taxon>
        <taxon>Burkholderiales</taxon>
        <taxon>Burkholderiaceae</taxon>
        <taxon>Paraburkholderia</taxon>
    </lineage>
</organism>
<dbReference type="Proteomes" id="UP000294200">
    <property type="component" value="Unassembled WGS sequence"/>
</dbReference>
<protein>
    <submittedName>
        <fullName evidence="1">Uncharacterized protein</fullName>
    </submittedName>
</protein>
<dbReference type="InterPro" id="IPR008822">
    <property type="entry name" value="Endonuclease_RusA-like"/>
</dbReference>
<evidence type="ECO:0000313" key="2">
    <source>
        <dbReference type="Proteomes" id="UP000294200"/>
    </source>
</evidence>
<accession>A0A4R0XP98</accession>
<dbReference type="GO" id="GO:0000287">
    <property type="term" value="F:magnesium ion binding"/>
    <property type="evidence" value="ECO:0007669"/>
    <property type="project" value="InterPro"/>
</dbReference>